<dbReference type="AlphaFoldDB" id="A0AAV5JCV2"/>
<accession>A0AAV5JCV2</accession>
<evidence type="ECO:0000313" key="3">
    <source>
        <dbReference type="Proteomes" id="UP001054252"/>
    </source>
</evidence>
<protein>
    <submittedName>
        <fullName evidence="2">Uncharacterized protein</fullName>
    </submittedName>
</protein>
<evidence type="ECO:0000256" key="1">
    <source>
        <dbReference type="SAM" id="MobiDB-lite"/>
    </source>
</evidence>
<dbReference type="EMBL" id="BPVZ01000032">
    <property type="protein sequence ID" value="GKV10536.1"/>
    <property type="molecule type" value="Genomic_DNA"/>
</dbReference>
<feature type="compositionally biased region" description="Acidic residues" evidence="1">
    <location>
        <begin position="25"/>
        <end position="39"/>
    </location>
</feature>
<name>A0AAV5JCV2_9ROSI</name>
<organism evidence="2 3">
    <name type="scientific">Rubroshorea leprosula</name>
    <dbReference type="NCBI Taxonomy" id="152421"/>
    <lineage>
        <taxon>Eukaryota</taxon>
        <taxon>Viridiplantae</taxon>
        <taxon>Streptophyta</taxon>
        <taxon>Embryophyta</taxon>
        <taxon>Tracheophyta</taxon>
        <taxon>Spermatophyta</taxon>
        <taxon>Magnoliopsida</taxon>
        <taxon>eudicotyledons</taxon>
        <taxon>Gunneridae</taxon>
        <taxon>Pentapetalae</taxon>
        <taxon>rosids</taxon>
        <taxon>malvids</taxon>
        <taxon>Malvales</taxon>
        <taxon>Dipterocarpaceae</taxon>
        <taxon>Rubroshorea</taxon>
    </lineage>
</organism>
<gene>
    <name evidence="2" type="ORF">SLEP1_g21884</name>
</gene>
<dbReference type="Proteomes" id="UP001054252">
    <property type="component" value="Unassembled WGS sequence"/>
</dbReference>
<proteinExistence type="predicted"/>
<keyword evidence="3" id="KW-1185">Reference proteome</keyword>
<sequence>MTGVPLIIASNKTGADGAGGGAAKDEEERDAEEDNEEENGMVQRLERDDD</sequence>
<reference evidence="2 3" key="1">
    <citation type="journal article" date="2021" name="Commun. Biol.">
        <title>The genome of Shorea leprosula (Dipterocarpaceae) highlights the ecological relevance of drought in aseasonal tropical rainforests.</title>
        <authorList>
            <person name="Ng K.K.S."/>
            <person name="Kobayashi M.J."/>
            <person name="Fawcett J.A."/>
            <person name="Hatakeyama M."/>
            <person name="Paape T."/>
            <person name="Ng C.H."/>
            <person name="Ang C.C."/>
            <person name="Tnah L.H."/>
            <person name="Lee C.T."/>
            <person name="Nishiyama T."/>
            <person name="Sese J."/>
            <person name="O'Brien M.J."/>
            <person name="Copetti D."/>
            <person name="Mohd Noor M.I."/>
            <person name="Ong R.C."/>
            <person name="Putra M."/>
            <person name="Sireger I.Z."/>
            <person name="Indrioko S."/>
            <person name="Kosugi Y."/>
            <person name="Izuno A."/>
            <person name="Isagi Y."/>
            <person name="Lee S.L."/>
            <person name="Shimizu K.K."/>
        </authorList>
    </citation>
    <scope>NUCLEOTIDE SEQUENCE [LARGE SCALE GENOMIC DNA]</scope>
    <source>
        <strain evidence="2">214</strain>
    </source>
</reference>
<feature type="region of interest" description="Disordered" evidence="1">
    <location>
        <begin position="1"/>
        <end position="50"/>
    </location>
</feature>
<comment type="caution">
    <text evidence="2">The sequence shown here is derived from an EMBL/GenBank/DDBJ whole genome shotgun (WGS) entry which is preliminary data.</text>
</comment>
<evidence type="ECO:0000313" key="2">
    <source>
        <dbReference type="EMBL" id="GKV10536.1"/>
    </source>
</evidence>